<sequence>MLVRLCQAEIPMGVARVAGVGGSCLAWYGVAWRGMACRVRPHRDTWGHDLPHPPPSAVLGSTKESEFSDSEWRSEETRSSSSTSPWYFSIVGLEHYHKTRIRVEGITMTRWTMTVAKVSVELSNKDLKVGVERVTQQLTSRAPVAIFAELSSKIKIVGSCEERVVRSSSSPLFRRLSTNDVTNKISPRRSLYLTQLIRSTIPKKILSKRQWFTTFIFRQSLARLTSRIASHCGHRVVVFIQTYEKQYLRGDRTKLVA</sequence>
<evidence type="ECO:0000256" key="1">
    <source>
        <dbReference type="SAM" id="MobiDB-lite"/>
    </source>
</evidence>
<organism evidence="2 3">
    <name type="scientific">Vespula maculifrons</name>
    <name type="common">Eastern yellow jacket</name>
    <name type="synonym">Wasp</name>
    <dbReference type="NCBI Taxonomy" id="7453"/>
    <lineage>
        <taxon>Eukaryota</taxon>
        <taxon>Metazoa</taxon>
        <taxon>Ecdysozoa</taxon>
        <taxon>Arthropoda</taxon>
        <taxon>Hexapoda</taxon>
        <taxon>Insecta</taxon>
        <taxon>Pterygota</taxon>
        <taxon>Neoptera</taxon>
        <taxon>Endopterygota</taxon>
        <taxon>Hymenoptera</taxon>
        <taxon>Apocrita</taxon>
        <taxon>Aculeata</taxon>
        <taxon>Vespoidea</taxon>
        <taxon>Vespidae</taxon>
        <taxon>Vespinae</taxon>
        <taxon>Vespula</taxon>
    </lineage>
</organism>
<comment type="caution">
    <text evidence="2">The sequence shown here is derived from an EMBL/GenBank/DDBJ whole genome shotgun (WGS) entry which is preliminary data.</text>
</comment>
<feature type="compositionally biased region" description="Basic and acidic residues" evidence="1">
    <location>
        <begin position="63"/>
        <end position="78"/>
    </location>
</feature>
<gene>
    <name evidence="2" type="ORF">V1477_017186</name>
</gene>
<dbReference type="EMBL" id="JAYRBN010000100">
    <property type="protein sequence ID" value="KAL2727910.1"/>
    <property type="molecule type" value="Genomic_DNA"/>
</dbReference>
<dbReference type="Proteomes" id="UP001607303">
    <property type="component" value="Unassembled WGS sequence"/>
</dbReference>
<feature type="region of interest" description="Disordered" evidence="1">
    <location>
        <begin position="45"/>
        <end position="83"/>
    </location>
</feature>
<protein>
    <submittedName>
        <fullName evidence="2">Uncharacterized protein</fullName>
    </submittedName>
</protein>
<reference evidence="2 3" key="1">
    <citation type="journal article" date="2024" name="Ann. Entomol. Soc. Am.">
        <title>Genomic analyses of the southern and eastern yellowjacket wasps (Hymenoptera: Vespidae) reveal evolutionary signatures of social life.</title>
        <authorList>
            <person name="Catto M.A."/>
            <person name="Caine P.B."/>
            <person name="Orr S.E."/>
            <person name="Hunt B.G."/>
            <person name="Goodisman M.A.D."/>
        </authorList>
    </citation>
    <scope>NUCLEOTIDE SEQUENCE [LARGE SCALE GENOMIC DNA]</scope>
    <source>
        <strain evidence="2">232</strain>
        <tissue evidence="2">Head and thorax</tissue>
    </source>
</reference>
<accession>A0ABD2B5A7</accession>
<keyword evidence="3" id="KW-1185">Reference proteome</keyword>
<dbReference type="AlphaFoldDB" id="A0ABD2B5A7"/>
<evidence type="ECO:0000313" key="3">
    <source>
        <dbReference type="Proteomes" id="UP001607303"/>
    </source>
</evidence>
<proteinExistence type="predicted"/>
<evidence type="ECO:0000313" key="2">
    <source>
        <dbReference type="EMBL" id="KAL2727910.1"/>
    </source>
</evidence>
<name>A0ABD2B5A7_VESMC</name>